<dbReference type="OrthoDB" id="6769745at2759"/>
<evidence type="ECO:0000313" key="3">
    <source>
        <dbReference type="Proteomes" id="UP000886998"/>
    </source>
</evidence>
<gene>
    <name evidence="2" type="ORF">TNIN_244601</name>
</gene>
<evidence type="ECO:0000259" key="1">
    <source>
        <dbReference type="PROSITE" id="PS50994"/>
    </source>
</evidence>
<dbReference type="EMBL" id="BMAV01015476">
    <property type="protein sequence ID" value="GFY64945.1"/>
    <property type="molecule type" value="Genomic_DNA"/>
</dbReference>
<dbReference type="PANTHER" id="PTHR47331:SF2">
    <property type="match status" value="1"/>
</dbReference>
<name>A0A8X6Y2P3_9ARAC</name>
<dbReference type="GO" id="GO:0015074">
    <property type="term" value="P:DNA integration"/>
    <property type="evidence" value="ECO:0007669"/>
    <property type="project" value="InterPro"/>
</dbReference>
<reference evidence="2" key="1">
    <citation type="submission" date="2020-08" db="EMBL/GenBank/DDBJ databases">
        <title>Multicomponent nature underlies the extraordinary mechanical properties of spider dragline silk.</title>
        <authorList>
            <person name="Kono N."/>
            <person name="Nakamura H."/>
            <person name="Mori M."/>
            <person name="Yoshida Y."/>
            <person name="Ohtoshi R."/>
            <person name="Malay A.D."/>
            <person name="Moran D.A.P."/>
            <person name="Tomita M."/>
            <person name="Numata K."/>
            <person name="Arakawa K."/>
        </authorList>
    </citation>
    <scope>NUCLEOTIDE SEQUENCE</scope>
</reference>
<keyword evidence="3" id="KW-1185">Reference proteome</keyword>
<feature type="domain" description="Integrase catalytic" evidence="1">
    <location>
        <begin position="252"/>
        <end position="344"/>
    </location>
</feature>
<dbReference type="InterPro" id="IPR036397">
    <property type="entry name" value="RNaseH_sf"/>
</dbReference>
<sequence length="344" mass="38707">MEILPAKHWRHVPSKENPADIVSRGIDPKCLPNCMLWWQGPPWLRLETSSWSKAESNFDEALDGIKAEENSNSIFNLFTHTSNDIASSQGSLISSSHINSTSLTILETNTAEETIIRWVQGIHFQEEIQSIKKQISLPPKSPLRSLHPFIDEHGLVRVGGRLQNSQLRFNSKHPIILPSQHTISELLIKEQHIAPLHAGPTLLAHVLRQSHWIVGSRKLINKCIRKCLKCNKFKISTTIPQLMGNLPKHRVMLERPFFSFGIDYAGPVLIKCNKGRGTKSTKGYIALFVCLATKAVHIEAVGHLTTNSFIAVLRRFSARRGAPHHIYSDNGTNFVGARRKLDEI</sequence>
<evidence type="ECO:0000313" key="2">
    <source>
        <dbReference type="EMBL" id="GFY64945.1"/>
    </source>
</evidence>
<dbReference type="PANTHER" id="PTHR47331">
    <property type="entry name" value="PHD-TYPE DOMAIN-CONTAINING PROTEIN"/>
    <property type="match status" value="1"/>
</dbReference>
<accession>A0A8X6Y2P3</accession>
<comment type="caution">
    <text evidence="2">The sequence shown here is derived from an EMBL/GenBank/DDBJ whole genome shotgun (WGS) entry which is preliminary data.</text>
</comment>
<dbReference type="Proteomes" id="UP000886998">
    <property type="component" value="Unassembled WGS sequence"/>
</dbReference>
<dbReference type="InterPro" id="IPR012337">
    <property type="entry name" value="RNaseH-like_sf"/>
</dbReference>
<organism evidence="2 3">
    <name type="scientific">Trichonephila inaurata madagascariensis</name>
    <dbReference type="NCBI Taxonomy" id="2747483"/>
    <lineage>
        <taxon>Eukaryota</taxon>
        <taxon>Metazoa</taxon>
        <taxon>Ecdysozoa</taxon>
        <taxon>Arthropoda</taxon>
        <taxon>Chelicerata</taxon>
        <taxon>Arachnida</taxon>
        <taxon>Araneae</taxon>
        <taxon>Araneomorphae</taxon>
        <taxon>Entelegynae</taxon>
        <taxon>Araneoidea</taxon>
        <taxon>Nephilidae</taxon>
        <taxon>Trichonephila</taxon>
        <taxon>Trichonephila inaurata</taxon>
    </lineage>
</organism>
<dbReference type="AlphaFoldDB" id="A0A8X6Y2P3"/>
<dbReference type="PROSITE" id="PS50994">
    <property type="entry name" value="INTEGRASE"/>
    <property type="match status" value="1"/>
</dbReference>
<dbReference type="GO" id="GO:0003676">
    <property type="term" value="F:nucleic acid binding"/>
    <property type="evidence" value="ECO:0007669"/>
    <property type="project" value="InterPro"/>
</dbReference>
<proteinExistence type="predicted"/>
<dbReference type="Gene3D" id="3.30.420.10">
    <property type="entry name" value="Ribonuclease H-like superfamily/Ribonuclease H"/>
    <property type="match status" value="1"/>
</dbReference>
<protein>
    <submittedName>
        <fullName evidence="2">Integrase catalytic domain-containing protein</fullName>
    </submittedName>
</protein>
<dbReference type="InterPro" id="IPR001584">
    <property type="entry name" value="Integrase_cat-core"/>
</dbReference>
<dbReference type="SUPFAM" id="SSF53098">
    <property type="entry name" value="Ribonuclease H-like"/>
    <property type="match status" value="1"/>
</dbReference>